<dbReference type="Proteomes" id="UP000053176">
    <property type="component" value="Unassembled WGS sequence"/>
</dbReference>
<feature type="transmembrane region" description="Helical" evidence="1">
    <location>
        <begin position="63"/>
        <end position="80"/>
    </location>
</feature>
<feature type="transmembrane region" description="Helical" evidence="1">
    <location>
        <begin position="21"/>
        <end position="43"/>
    </location>
</feature>
<sequence>MRTEDLIKALDADASSKAMPLGLAWWVAFGVAVTIAAVVFFMTIGPRPDIMPAMHTMRFMSKFVFTLTLAASAFALIRALSTPGAATKRAMAWMVAAPLLVAVAVILELFVVPEADWGRRLVGSNMMICMSFIPLIGIGPLAIFLGMLRYGAPTQPVLAGAVAGLLAGGLAATFYAAHCFDDSPLFVATWYTIAVAILTALGALGGRLFVRW</sequence>
<evidence type="ECO:0008006" key="4">
    <source>
        <dbReference type="Google" id="ProtNLM"/>
    </source>
</evidence>
<feature type="transmembrane region" description="Helical" evidence="1">
    <location>
        <begin position="124"/>
        <end position="145"/>
    </location>
</feature>
<dbReference type="AlphaFoldDB" id="A0A101KQN6"/>
<feature type="transmembrane region" description="Helical" evidence="1">
    <location>
        <begin position="157"/>
        <end position="177"/>
    </location>
</feature>
<feature type="transmembrane region" description="Helical" evidence="1">
    <location>
        <begin position="92"/>
        <end position="112"/>
    </location>
</feature>
<dbReference type="Pfam" id="PF06532">
    <property type="entry name" value="NrsF"/>
    <property type="match status" value="1"/>
</dbReference>
<gene>
    <name evidence="2" type="ORF">AU467_04700</name>
</gene>
<name>A0A101KQN6_RHILI</name>
<keyword evidence="1" id="KW-0472">Membrane</keyword>
<feature type="transmembrane region" description="Helical" evidence="1">
    <location>
        <begin position="189"/>
        <end position="210"/>
    </location>
</feature>
<dbReference type="OrthoDB" id="9816468at2"/>
<protein>
    <recommendedName>
        <fullName evidence="4">DUF1109 family protein</fullName>
    </recommendedName>
</protein>
<keyword evidence="1" id="KW-1133">Transmembrane helix</keyword>
<evidence type="ECO:0000313" key="3">
    <source>
        <dbReference type="Proteomes" id="UP000053176"/>
    </source>
</evidence>
<accession>A0A101KQN6</accession>
<evidence type="ECO:0000256" key="1">
    <source>
        <dbReference type="SAM" id="Phobius"/>
    </source>
</evidence>
<proteinExistence type="predicted"/>
<organism evidence="2 3">
    <name type="scientific">Rhizobium loti</name>
    <name type="common">Mesorhizobium loti</name>
    <dbReference type="NCBI Taxonomy" id="381"/>
    <lineage>
        <taxon>Bacteria</taxon>
        <taxon>Pseudomonadati</taxon>
        <taxon>Pseudomonadota</taxon>
        <taxon>Alphaproteobacteria</taxon>
        <taxon>Hyphomicrobiales</taxon>
        <taxon>Phyllobacteriaceae</taxon>
        <taxon>Mesorhizobium</taxon>
    </lineage>
</organism>
<comment type="caution">
    <text evidence="2">The sequence shown here is derived from an EMBL/GenBank/DDBJ whole genome shotgun (WGS) entry which is preliminary data.</text>
</comment>
<dbReference type="EMBL" id="LPWA01000120">
    <property type="protein sequence ID" value="KUM25254.1"/>
    <property type="molecule type" value="Genomic_DNA"/>
</dbReference>
<dbReference type="InterPro" id="IPR009495">
    <property type="entry name" value="NrsF"/>
</dbReference>
<evidence type="ECO:0000313" key="2">
    <source>
        <dbReference type="EMBL" id="KUM25254.1"/>
    </source>
</evidence>
<reference evidence="2 3" key="1">
    <citation type="submission" date="2015-12" db="EMBL/GenBank/DDBJ databases">
        <title>Draft genome sequence of Mesorhizobium sp. UFLA 01-765, a multitolerant efficient symbiont and plant-growth promoting strain isolated from Zn-mining soil using Leucaena leucocephala as a trap plant.</title>
        <authorList>
            <person name="Rangel W.M."/>
            <person name="Thijs S."/>
            <person name="Longatti S.M."/>
            <person name="Moreira F.M."/>
            <person name="Weyens N."/>
            <person name="Vangronsveld J."/>
            <person name="Van Hamme J.D."/>
            <person name="Bottos E.M."/>
            <person name="Rineau F."/>
        </authorList>
    </citation>
    <scope>NUCLEOTIDE SEQUENCE [LARGE SCALE GENOMIC DNA]</scope>
    <source>
        <strain evidence="2 3">UFLA 01-765</strain>
    </source>
</reference>
<keyword evidence="1" id="KW-0812">Transmembrane</keyword>